<comment type="caution">
    <text evidence="2">The sequence shown here is derived from an EMBL/GenBank/DDBJ whole genome shotgun (WGS) entry which is preliminary data.</text>
</comment>
<dbReference type="EMBL" id="LNCD01000004">
    <property type="protein sequence ID" value="KWV59833.1"/>
    <property type="molecule type" value="Genomic_DNA"/>
</dbReference>
<dbReference type="GO" id="GO:0004803">
    <property type="term" value="F:transposase activity"/>
    <property type="evidence" value="ECO:0007669"/>
    <property type="project" value="InterPro"/>
</dbReference>
<proteinExistence type="predicted"/>
<gene>
    <name evidence="2" type="ORF">AS026_27730</name>
</gene>
<feature type="domain" description="Tn3 transposase DDE" evidence="1">
    <location>
        <begin position="3"/>
        <end position="101"/>
    </location>
</feature>
<protein>
    <recommendedName>
        <fullName evidence="1">Tn3 transposase DDE domain-containing protein</fullName>
    </recommendedName>
</protein>
<dbReference type="GO" id="GO:0006313">
    <property type="term" value="P:DNA transposition"/>
    <property type="evidence" value="ECO:0007669"/>
    <property type="project" value="InterPro"/>
</dbReference>
<evidence type="ECO:0000313" key="3">
    <source>
        <dbReference type="Proteomes" id="UP000068164"/>
    </source>
</evidence>
<name>A0A109K340_9HYPH</name>
<keyword evidence="3" id="KW-1185">Reference proteome</keyword>
<sequence>MLDTKLRRRSHAILNKGESRHALARAVFLHQLGELRNRVAETMAYRASGLNLVVNAIILWNTVYLSRAVDYVRTQGIDIPAELLSQVAPLPWAHIAPTGDYLWNEIDRPLERFRPIRANRFNPNNFDFP</sequence>
<dbReference type="Pfam" id="PF01526">
    <property type="entry name" value="DDE_Tnp_Tn3"/>
    <property type="match status" value="1"/>
</dbReference>
<reference evidence="2 3" key="1">
    <citation type="submission" date="2015-11" db="EMBL/GenBank/DDBJ databases">
        <title>Draft Genome Sequence of the Strain BR 10423 (Rhizobium sp.) isolated from nodules of Mimosa pudica.</title>
        <authorList>
            <person name="Barauna A.C."/>
            <person name="Zilli J.E."/>
            <person name="Simoes-Araujo J.L."/>
            <person name="Reis V.M."/>
            <person name="James E.K."/>
            <person name="Reis F.B.Jr."/>
            <person name="Rouws L.F."/>
            <person name="Passos S.R."/>
            <person name="Gois S.R."/>
        </authorList>
    </citation>
    <scope>NUCLEOTIDE SEQUENCE [LARGE SCALE GENOMIC DNA]</scope>
    <source>
        <strain evidence="2 3">BR10423</strain>
    </source>
</reference>
<evidence type="ECO:0000259" key="1">
    <source>
        <dbReference type="Pfam" id="PF01526"/>
    </source>
</evidence>
<organism evidence="2 3">
    <name type="scientific">Rhizobium altiplani</name>
    <dbReference type="NCBI Taxonomy" id="1864509"/>
    <lineage>
        <taxon>Bacteria</taxon>
        <taxon>Pseudomonadati</taxon>
        <taxon>Pseudomonadota</taxon>
        <taxon>Alphaproteobacteria</taxon>
        <taxon>Hyphomicrobiales</taxon>
        <taxon>Rhizobiaceae</taxon>
        <taxon>Rhizobium/Agrobacterium group</taxon>
        <taxon>Rhizobium</taxon>
    </lineage>
</organism>
<evidence type="ECO:0000313" key="2">
    <source>
        <dbReference type="EMBL" id="KWV59833.1"/>
    </source>
</evidence>
<accession>A0A109K340</accession>
<dbReference type="InterPro" id="IPR002513">
    <property type="entry name" value="Tn3_Tnp_DDE_dom"/>
</dbReference>
<dbReference type="Proteomes" id="UP000068164">
    <property type="component" value="Unassembled WGS sequence"/>
</dbReference>
<dbReference type="AlphaFoldDB" id="A0A109K340"/>